<dbReference type="InterPro" id="IPR016024">
    <property type="entry name" value="ARM-type_fold"/>
</dbReference>
<evidence type="ECO:0000313" key="4">
    <source>
        <dbReference type="Proteomes" id="UP000192247"/>
    </source>
</evidence>
<dbReference type="InParanoid" id="A0A1V9XQR4"/>
<dbReference type="STRING" id="418985.A0A1V9XQR4"/>
<dbReference type="GO" id="GO:0005829">
    <property type="term" value="C:cytosol"/>
    <property type="evidence" value="ECO:0007669"/>
    <property type="project" value="TreeGrafter"/>
</dbReference>
<dbReference type="InterPro" id="IPR021133">
    <property type="entry name" value="HEAT_type_2"/>
</dbReference>
<proteinExistence type="predicted"/>
<gene>
    <name evidence="3" type="ORF">BIW11_08167</name>
</gene>
<dbReference type="Gene3D" id="1.25.10.10">
    <property type="entry name" value="Leucine-rich Repeat Variant"/>
    <property type="match status" value="1"/>
</dbReference>
<dbReference type="GO" id="GO:0019888">
    <property type="term" value="F:protein phosphatase regulator activity"/>
    <property type="evidence" value="ECO:0007669"/>
    <property type="project" value="TreeGrafter"/>
</dbReference>
<feature type="repeat" description="HEAT" evidence="2">
    <location>
        <begin position="363"/>
        <end position="401"/>
    </location>
</feature>
<keyword evidence="4" id="KW-1185">Reference proteome</keyword>
<name>A0A1V9XQR4_9ACAR</name>
<protein>
    <submittedName>
        <fullName evidence="3">Serine/threonine-protein phosphatase 2A regulatory subunit pppA-like</fullName>
    </submittedName>
</protein>
<dbReference type="PROSITE" id="PS50077">
    <property type="entry name" value="HEAT_REPEAT"/>
    <property type="match status" value="1"/>
</dbReference>
<evidence type="ECO:0000256" key="2">
    <source>
        <dbReference type="PROSITE-ProRule" id="PRU00103"/>
    </source>
</evidence>
<dbReference type="EMBL" id="MNPL01005716">
    <property type="protein sequence ID" value="OQR75834.1"/>
    <property type="molecule type" value="Genomic_DNA"/>
</dbReference>
<evidence type="ECO:0000256" key="1">
    <source>
        <dbReference type="ARBA" id="ARBA00022737"/>
    </source>
</evidence>
<dbReference type="GO" id="GO:0005634">
    <property type="term" value="C:nucleus"/>
    <property type="evidence" value="ECO:0007669"/>
    <property type="project" value="TreeGrafter"/>
</dbReference>
<dbReference type="PANTHER" id="PTHR10648">
    <property type="entry name" value="SERINE/THREONINE-PROTEIN PHOSPHATASE PP2A 65 KDA REGULATORY SUBUNIT"/>
    <property type="match status" value="1"/>
</dbReference>
<accession>A0A1V9XQR4</accession>
<reference evidence="3 4" key="1">
    <citation type="journal article" date="2017" name="Gigascience">
        <title>Draft genome of the honey bee ectoparasitic mite, Tropilaelaps mercedesae, is shaped by the parasitic life history.</title>
        <authorList>
            <person name="Dong X."/>
            <person name="Armstrong S.D."/>
            <person name="Xia D."/>
            <person name="Makepeace B.L."/>
            <person name="Darby A.C."/>
            <person name="Kadowaki T."/>
        </authorList>
    </citation>
    <scope>NUCLEOTIDE SEQUENCE [LARGE SCALE GENOMIC DNA]</scope>
    <source>
        <strain evidence="3">Wuxi-XJTLU</strain>
    </source>
</reference>
<dbReference type="GO" id="GO:0000159">
    <property type="term" value="C:protein phosphatase type 2A complex"/>
    <property type="evidence" value="ECO:0007669"/>
    <property type="project" value="TreeGrafter"/>
</dbReference>
<comment type="caution">
    <text evidence="3">The sequence shown here is derived from an EMBL/GenBank/DDBJ whole genome shotgun (WGS) entry which is preliminary data.</text>
</comment>
<dbReference type="InterPro" id="IPR051023">
    <property type="entry name" value="PP2A_Regulatory_Subunit_A"/>
</dbReference>
<keyword evidence="1" id="KW-0677">Repeat</keyword>
<dbReference type="InterPro" id="IPR011989">
    <property type="entry name" value="ARM-like"/>
</dbReference>
<organism evidence="3 4">
    <name type="scientific">Tropilaelaps mercedesae</name>
    <dbReference type="NCBI Taxonomy" id="418985"/>
    <lineage>
        <taxon>Eukaryota</taxon>
        <taxon>Metazoa</taxon>
        <taxon>Ecdysozoa</taxon>
        <taxon>Arthropoda</taxon>
        <taxon>Chelicerata</taxon>
        <taxon>Arachnida</taxon>
        <taxon>Acari</taxon>
        <taxon>Parasitiformes</taxon>
        <taxon>Mesostigmata</taxon>
        <taxon>Gamasina</taxon>
        <taxon>Dermanyssoidea</taxon>
        <taxon>Laelapidae</taxon>
        <taxon>Tropilaelaps</taxon>
    </lineage>
</organism>
<dbReference type="PANTHER" id="PTHR10648:SF4">
    <property type="entry name" value="PROTEIN PHOSPHATASE 2 (FORMERLY 2A), REGULATORY SUBUNIT A, BETA ISOFORM-RELATED"/>
    <property type="match status" value="1"/>
</dbReference>
<dbReference type="OrthoDB" id="6498089at2759"/>
<evidence type="ECO:0000313" key="3">
    <source>
        <dbReference type="EMBL" id="OQR75834.1"/>
    </source>
</evidence>
<dbReference type="AlphaFoldDB" id="A0A1V9XQR4"/>
<dbReference type="Proteomes" id="UP000192247">
    <property type="component" value="Unassembled WGS sequence"/>
</dbReference>
<dbReference type="SUPFAM" id="SSF48371">
    <property type="entry name" value="ARM repeat"/>
    <property type="match status" value="1"/>
</dbReference>
<sequence>MSSLSALAKEVGEHQLDEVDKRILELRKIPLRASQLGPLATRNSLLPMMTAGMADENERVVREYAKILSQMIEEVGGEEHIDCLFEQLKQIINMAFMNISYEDREHIAHAIITLTESMRPEDVDRLLVPLIEELSQDYFLKKCLCAPLLPTAYQKSVPQRQKIYHIFIELCRDSADVVVQAASTVITMMIEVMDTVELDLQDIVKKLATEASIPSTRMNAVTALVDILAKVSNERRENLIQTVLRSVIHDKADEVRVLLAAKMTRIQANVGYPLMKSLVKFVVGHLEKGGTKVKVKAIENFAEFLRGFPDHEIPGLVNRFQCIKELAQPGDRPEKTENVRVALATTLTHLALIVPGELYSAEYVPVIEDLMTDDSAKVREALVTNIKPVVAVIGQDRFVSTFQEVVIEMGSHVNWRVRQSVLNAITVMSFPSEVVGNLVSSMLKDECFELRAAAASHVRDIITKYPQSHVVDRILRLILEMANNKDKFTLRITSLKALECSMGVIPQRFMDENIYTLLERLGSDRVGNVRLNAARCIATVLLLPQQTEDTVLTDAREEPRRTALLEQLKKLAKDDDFDVKRTASKKLAFVQGRQANTELPATSEILLFSESSETTR</sequence>